<protein>
    <submittedName>
        <fullName evidence="1">Uncharacterized protein</fullName>
    </submittedName>
</protein>
<evidence type="ECO:0000313" key="1">
    <source>
        <dbReference type="EMBL" id="CAF4291294.1"/>
    </source>
</evidence>
<feature type="non-terminal residue" evidence="1">
    <location>
        <position position="37"/>
    </location>
</feature>
<name>A0A820HHJ5_9BILA</name>
<dbReference type="Proteomes" id="UP000663844">
    <property type="component" value="Unassembled WGS sequence"/>
</dbReference>
<comment type="caution">
    <text evidence="1">The sequence shown here is derived from an EMBL/GenBank/DDBJ whole genome shotgun (WGS) entry which is preliminary data.</text>
</comment>
<accession>A0A820HHJ5</accession>
<organism evidence="1 2">
    <name type="scientific">Adineta steineri</name>
    <dbReference type="NCBI Taxonomy" id="433720"/>
    <lineage>
        <taxon>Eukaryota</taxon>
        <taxon>Metazoa</taxon>
        <taxon>Spiralia</taxon>
        <taxon>Gnathifera</taxon>
        <taxon>Rotifera</taxon>
        <taxon>Eurotatoria</taxon>
        <taxon>Bdelloidea</taxon>
        <taxon>Adinetida</taxon>
        <taxon>Adinetidae</taxon>
        <taxon>Adineta</taxon>
    </lineage>
</organism>
<reference evidence="1" key="1">
    <citation type="submission" date="2021-02" db="EMBL/GenBank/DDBJ databases">
        <authorList>
            <person name="Nowell W R."/>
        </authorList>
    </citation>
    <scope>NUCLEOTIDE SEQUENCE</scope>
</reference>
<gene>
    <name evidence="1" type="ORF">OXD698_LOCUS45605</name>
</gene>
<dbReference type="EMBL" id="CAJOAZ010015300">
    <property type="protein sequence ID" value="CAF4291294.1"/>
    <property type="molecule type" value="Genomic_DNA"/>
</dbReference>
<evidence type="ECO:0000313" key="2">
    <source>
        <dbReference type="Proteomes" id="UP000663844"/>
    </source>
</evidence>
<dbReference type="AlphaFoldDB" id="A0A820HHJ5"/>
<sequence length="37" mass="4312">MTYVLEYTLTPNYPFSMRALCHEGSYKLSHHAGHNNK</sequence>
<proteinExistence type="predicted"/>